<protein>
    <submittedName>
        <fullName evidence="2">Uncharacterized protein</fullName>
    </submittedName>
</protein>
<evidence type="ECO:0000313" key="3">
    <source>
        <dbReference type="Proteomes" id="UP000317289"/>
    </source>
</evidence>
<keyword evidence="4" id="KW-1185">Reference proteome</keyword>
<dbReference type="OrthoDB" id="1100373at2"/>
<gene>
    <name evidence="1" type="ORF">GJU42_19990</name>
    <name evidence="2" type="ORF">SAMN06265349_101736</name>
</gene>
<dbReference type="Proteomes" id="UP000468990">
    <property type="component" value="Unassembled WGS sequence"/>
</dbReference>
<name>A0A521B6M7_9FLAO</name>
<evidence type="ECO:0000313" key="4">
    <source>
        <dbReference type="Proteomes" id="UP000468990"/>
    </source>
</evidence>
<accession>A0A521B6M7</accession>
<dbReference type="EMBL" id="FXTA01000001">
    <property type="protein sequence ID" value="SMO42767.1"/>
    <property type="molecule type" value="Genomic_DNA"/>
</dbReference>
<evidence type="ECO:0000313" key="2">
    <source>
        <dbReference type="EMBL" id="SMO42767.1"/>
    </source>
</evidence>
<evidence type="ECO:0000313" key="1">
    <source>
        <dbReference type="EMBL" id="MRX70262.1"/>
    </source>
</evidence>
<dbReference type="Proteomes" id="UP000317289">
    <property type="component" value="Unassembled WGS sequence"/>
</dbReference>
<dbReference type="RefSeq" id="WP_142449397.1">
    <property type="nucleotide sequence ID" value="NZ_FXTA01000001.1"/>
</dbReference>
<reference evidence="2 3" key="1">
    <citation type="submission" date="2017-05" db="EMBL/GenBank/DDBJ databases">
        <authorList>
            <person name="Varghese N."/>
            <person name="Submissions S."/>
        </authorList>
    </citation>
    <scope>NUCLEOTIDE SEQUENCE [LARGE SCALE GENOMIC DNA]</scope>
    <source>
        <strain evidence="2 3">DSM 19382</strain>
    </source>
</reference>
<dbReference type="AlphaFoldDB" id="A0A521B6M7"/>
<organism evidence="2 3">
    <name type="scientific">Flavobacterium resistens</name>
    <dbReference type="NCBI Taxonomy" id="443612"/>
    <lineage>
        <taxon>Bacteria</taxon>
        <taxon>Pseudomonadati</taxon>
        <taxon>Bacteroidota</taxon>
        <taxon>Flavobacteriia</taxon>
        <taxon>Flavobacteriales</taxon>
        <taxon>Flavobacteriaceae</taxon>
        <taxon>Flavobacterium</taxon>
    </lineage>
</organism>
<dbReference type="EMBL" id="WKKG01000012">
    <property type="protein sequence ID" value="MRX70262.1"/>
    <property type="molecule type" value="Genomic_DNA"/>
</dbReference>
<proteinExistence type="predicted"/>
<sequence length="96" mass="10525">MQLTVLHNQNLFDIAIQENGNVLTVFELALLNGMSITDNIEPAQKIEVVKSPLVFPELVDYLAVKEQVVATGGIDTLEVRPTGIGFMIIQNDFIVG</sequence>
<reference evidence="1 4" key="2">
    <citation type="submission" date="2019-11" db="EMBL/GenBank/DDBJ databases">
        <title>Flavobacterium resistens genome.</title>
        <authorList>
            <person name="Wilson V.M."/>
            <person name="Newman J.D."/>
        </authorList>
    </citation>
    <scope>NUCLEOTIDE SEQUENCE [LARGE SCALE GENOMIC DNA]</scope>
    <source>
        <strain evidence="1 4">DSM 19382</strain>
    </source>
</reference>